<evidence type="ECO:0000256" key="2">
    <source>
        <dbReference type="ARBA" id="ARBA00004251"/>
    </source>
</evidence>
<evidence type="ECO:0000256" key="18">
    <source>
        <dbReference type="ARBA" id="ARBA00029917"/>
    </source>
</evidence>
<dbReference type="PANTHER" id="PTHR10225:SF6">
    <property type="entry name" value="CD44 ANTIGEN"/>
    <property type="match status" value="1"/>
</dbReference>
<dbReference type="FunFam" id="3.10.100.10:FF:000004">
    <property type="entry name" value="CD44 antigen isoform X2"/>
    <property type="match status" value="1"/>
</dbReference>
<feature type="compositionally biased region" description="Low complexity" evidence="26">
    <location>
        <begin position="411"/>
        <end position="426"/>
    </location>
</feature>
<evidence type="ECO:0000256" key="16">
    <source>
        <dbReference type="ARBA" id="ARBA00023180"/>
    </source>
</evidence>
<keyword evidence="6" id="KW-0964">Secreted</keyword>
<dbReference type="InterPro" id="IPR016187">
    <property type="entry name" value="CTDL_fold"/>
</dbReference>
<organism evidence="30 31">
    <name type="scientific">Marmota marmota marmota</name>
    <name type="common">Alpine marmot</name>
    <dbReference type="NCBI Taxonomy" id="9994"/>
    <lineage>
        <taxon>Eukaryota</taxon>
        <taxon>Metazoa</taxon>
        <taxon>Chordata</taxon>
        <taxon>Craniata</taxon>
        <taxon>Vertebrata</taxon>
        <taxon>Euteleostomi</taxon>
        <taxon>Mammalia</taxon>
        <taxon>Eutheria</taxon>
        <taxon>Euarchontoglires</taxon>
        <taxon>Glires</taxon>
        <taxon>Rodentia</taxon>
        <taxon>Sciuromorpha</taxon>
        <taxon>Sciuridae</taxon>
        <taxon>Xerinae</taxon>
        <taxon>Marmotini</taxon>
        <taxon>Marmota</taxon>
    </lineage>
</organism>
<evidence type="ECO:0000256" key="12">
    <source>
        <dbReference type="ARBA" id="ARBA00022989"/>
    </source>
</evidence>
<dbReference type="AlphaFoldDB" id="A0A8C5ZFR1"/>
<evidence type="ECO:0000256" key="24">
    <source>
        <dbReference type="ARBA" id="ARBA00033395"/>
    </source>
</evidence>
<dbReference type="SMART" id="SM00445">
    <property type="entry name" value="LINK"/>
    <property type="match status" value="1"/>
</dbReference>
<keyword evidence="12 27" id="KW-1133">Transmembrane helix</keyword>
<evidence type="ECO:0000256" key="15">
    <source>
        <dbReference type="ARBA" id="ARBA00023170"/>
    </source>
</evidence>
<feature type="domain" description="Link" evidence="29">
    <location>
        <begin position="34"/>
        <end position="122"/>
    </location>
</feature>
<keyword evidence="17" id="KW-0966">Cell projection</keyword>
<keyword evidence="10" id="KW-0130">Cell adhesion</keyword>
<protein>
    <recommendedName>
        <fullName evidence="4">CD44 antigen</fullName>
    </recommendedName>
    <alternativeName>
        <fullName evidence="24">Extracellular matrix receptor III</fullName>
    </alternativeName>
    <alternativeName>
        <fullName evidence="22">GP90 lymphocyte homing/adhesion receptor</fullName>
    </alternativeName>
    <alternativeName>
        <fullName evidence="21">HUTCH-I</fullName>
    </alternativeName>
    <alternativeName>
        <fullName evidence="23">Hermes antigen</fullName>
    </alternativeName>
    <alternativeName>
        <fullName evidence="20">Hyaluronate receptor</fullName>
    </alternativeName>
    <alternativeName>
        <fullName evidence="18">Phagocytic glycoprotein 1</fullName>
    </alternativeName>
    <alternativeName>
        <fullName evidence="19">Phagocytic glycoprotein I</fullName>
    </alternativeName>
</protein>
<dbReference type="PRINTS" id="PR00658">
    <property type="entry name" value="CD44"/>
</dbReference>
<evidence type="ECO:0000259" key="29">
    <source>
        <dbReference type="PROSITE" id="PS50963"/>
    </source>
</evidence>
<dbReference type="GeneTree" id="ENSGT00530000063822"/>
<dbReference type="GO" id="GO:0009986">
    <property type="term" value="C:cell surface"/>
    <property type="evidence" value="ECO:0007669"/>
    <property type="project" value="UniProtKB-ARBA"/>
</dbReference>
<keyword evidence="13 27" id="KW-0472">Membrane</keyword>
<evidence type="ECO:0000256" key="19">
    <source>
        <dbReference type="ARBA" id="ARBA00029928"/>
    </source>
</evidence>
<dbReference type="InterPro" id="IPR016186">
    <property type="entry name" value="C-type_lectin-like/link_sf"/>
</dbReference>
<evidence type="ECO:0000256" key="10">
    <source>
        <dbReference type="ARBA" id="ARBA00022889"/>
    </source>
</evidence>
<feature type="signal peptide" evidence="28">
    <location>
        <begin position="1"/>
        <end position="20"/>
    </location>
</feature>
<evidence type="ECO:0000256" key="23">
    <source>
        <dbReference type="ARBA" id="ARBA00032917"/>
    </source>
</evidence>
<evidence type="ECO:0000256" key="9">
    <source>
        <dbReference type="ARBA" id="ARBA00022729"/>
    </source>
</evidence>
<dbReference type="GO" id="GO:0004896">
    <property type="term" value="F:cytokine receptor activity"/>
    <property type="evidence" value="ECO:0007669"/>
    <property type="project" value="TreeGrafter"/>
</dbReference>
<feature type="compositionally biased region" description="Polar residues" evidence="26">
    <location>
        <begin position="214"/>
        <end position="226"/>
    </location>
</feature>
<evidence type="ECO:0000256" key="21">
    <source>
        <dbReference type="ARBA" id="ARBA00031823"/>
    </source>
</evidence>
<keyword evidence="7" id="KW-0597">Phosphoprotein</keyword>
<feature type="compositionally biased region" description="Low complexity" evidence="26">
    <location>
        <begin position="518"/>
        <end position="541"/>
    </location>
</feature>
<evidence type="ECO:0000256" key="22">
    <source>
        <dbReference type="ARBA" id="ARBA00032514"/>
    </source>
</evidence>
<reference evidence="30" key="1">
    <citation type="submission" date="2025-08" db="UniProtKB">
        <authorList>
            <consortium name="Ensembl"/>
        </authorList>
    </citation>
    <scope>IDENTIFICATION</scope>
</reference>
<gene>
    <name evidence="30" type="primary">CD44</name>
</gene>
<sequence>MDKLWWRAAWGLCLVQLSLAQLQIDLNITCRYAGVFHVEKNGRYSISRTEAPDLCKAFNSTLPTMAQMQQALAKGFETCRYGFIQGHVVIPRIHPNAICAANNTGVYILTSNTSHYDTYCFNASAPLDEDCTSVTDLPNSFDGIVTITIVNRDGTRYSKKGEYRTHEEDIPATMDEDMSSGSSSERSTSGGYTIFHTHLPTSQPSTDQEDAGVSENNPTTISTTPRVSDHTEQNQDWNQWRPSHSNPEAPLETTTRITDVDKNGSNAHGENRTQEPQPPLTHHEHQDEEEAPHSTSTTSSSTTEETATQREQWFGNGWHGGYHQTPREESHSTAGTTASAHDGHPDQRMTTQSQEDDFWTDHFDPISHPMGRGHQTERTMDVDSSHSTTLQPPADPNTDSVEDVNGTGPISVTTQHSHSQSFSTSHGELEEDKEQTTISTITSSNRNDGRGGRRGGNPPEDSTTSLEGKTSHYLDTRENRTLIPVTPAQPGVFGVTEVPVGDFTSNVDGSLPGDQDAGGRSHTTHGSGSAGHSSGSQEGGATTTSGPIRKPHIPEWLIILASLLALALILAVCIAVNSRRRCGQKKKLVINNGNGTVDDRKPSGLNGEASKSQEMVHLVNKESSETPDQFMTADETRNLQNVDMKIGV</sequence>
<feature type="compositionally biased region" description="Basic and acidic residues" evidence="26">
    <location>
        <begin position="160"/>
        <end position="169"/>
    </location>
</feature>
<evidence type="ECO:0000256" key="4">
    <source>
        <dbReference type="ARBA" id="ARBA00020474"/>
    </source>
</evidence>
<dbReference type="GO" id="GO:0006954">
    <property type="term" value="P:inflammatory response"/>
    <property type="evidence" value="ECO:0007669"/>
    <property type="project" value="TreeGrafter"/>
</dbReference>
<evidence type="ECO:0000256" key="1">
    <source>
        <dbReference type="ARBA" id="ARBA00004105"/>
    </source>
</evidence>
<feature type="transmembrane region" description="Helical" evidence="27">
    <location>
        <begin position="556"/>
        <end position="577"/>
    </location>
</feature>
<keyword evidence="14" id="KW-1015">Disulfide bond</keyword>
<dbReference type="Ensembl" id="ENSMMMT00000013978.1">
    <property type="protein sequence ID" value="ENSMMMP00000012238.1"/>
    <property type="gene ID" value="ENSMMMG00000010323.1"/>
</dbReference>
<keyword evidence="5" id="KW-1003">Cell membrane</keyword>
<comment type="subcellular location">
    <subcellularLocation>
        <location evidence="2">Cell membrane</location>
        <topology evidence="2">Single-pass type I membrane protein</topology>
    </subcellularLocation>
    <subcellularLocation>
        <location evidence="1">Cell projection</location>
        <location evidence="1">Microvillus</location>
    </subcellularLocation>
    <subcellularLocation>
        <location evidence="3">Secreted</location>
    </subcellularLocation>
</comment>
<feature type="compositionally biased region" description="Basic and acidic residues" evidence="26">
    <location>
        <begin position="374"/>
        <end position="384"/>
    </location>
</feature>
<feature type="compositionally biased region" description="Low complexity" evidence="26">
    <location>
        <begin position="436"/>
        <end position="446"/>
    </location>
</feature>
<reference evidence="30" key="2">
    <citation type="submission" date="2025-09" db="UniProtKB">
        <authorList>
            <consortium name="Ensembl"/>
        </authorList>
    </citation>
    <scope>IDENTIFICATION</scope>
</reference>
<dbReference type="CDD" id="cd03516">
    <property type="entry name" value="Link_domain_CD44_like"/>
    <property type="match status" value="1"/>
</dbReference>
<keyword evidence="16" id="KW-0325">Glycoprotein</keyword>
<keyword evidence="8 27" id="KW-0812">Transmembrane</keyword>
<feature type="region of interest" description="Disordered" evidence="26">
    <location>
        <begin position="160"/>
        <end position="548"/>
    </location>
</feature>
<evidence type="ECO:0000256" key="20">
    <source>
        <dbReference type="ARBA" id="ARBA00031179"/>
    </source>
</evidence>
<feature type="compositionally biased region" description="Basic and acidic residues" evidence="26">
    <location>
        <begin position="469"/>
        <end position="480"/>
    </location>
</feature>
<dbReference type="Pfam" id="PF00193">
    <property type="entry name" value="Xlink"/>
    <property type="match status" value="1"/>
</dbReference>
<dbReference type="GO" id="GO:0016323">
    <property type="term" value="C:basolateral plasma membrane"/>
    <property type="evidence" value="ECO:0007669"/>
    <property type="project" value="TreeGrafter"/>
</dbReference>
<evidence type="ECO:0000256" key="7">
    <source>
        <dbReference type="ARBA" id="ARBA00022553"/>
    </source>
</evidence>
<evidence type="ECO:0000256" key="17">
    <source>
        <dbReference type="ARBA" id="ARBA00023273"/>
    </source>
</evidence>
<dbReference type="GO" id="GO:0070374">
    <property type="term" value="P:positive regulation of ERK1 and ERK2 cascade"/>
    <property type="evidence" value="ECO:0007669"/>
    <property type="project" value="TreeGrafter"/>
</dbReference>
<proteinExistence type="predicted"/>
<feature type="compositionally biased region" description="Polar residues" evidence="26">
    <location>
        <begin position="234"/>
        <end position="268"/>
    </location>
</feature>
<dbReference type="GO" id="GO:0009653">
    <property type="term" value="P:anatomical structure morphogenesis"/>
    <property type="evidence" value="ECO:0007669"/>
    <property type="project" value="UniProtKB-ARBA"/>
</dbReference>
<dbReference type="InterPro" id="IPR043210">
    <property type="entry name" value="CD44_antigen-like"/>
</dbReference>
<dbReference type="GO" id="GO:0035692">
    <property type="term" value="C:macrophage migration inhibitory factor receptor complex"/>
    <property type="evidence" value="ECO:0007669"/>
    <property type="project" value="TreeGrafter"/>
</dbReference>
<feature type="compositionally biased region" description="Low complexity" evidence="26">
    <location>
        <begin position="179"/>
        <end position="190"/>
    </location>
</feature>
<evidence type="ECO:0000256" key="27">
    <source>
        <dbReference type="SAM" id="Phobius"/>
    </source>
</evidence>
<evidence type="ECO:0000256" key="13">
    <source>
        <dbReference type="ARBA" id="ARBA00023136"/>
    </source>
</evidence>
<dbReference type="GO" id="GO:0005540">
    <property type="term" value="F:hyaluronic acid binding"/>
    <property type="evidence" value="ECO:0007669"/>
    <property type="project" value="InterPro"/>
</dbReference>
<keyword evidence="9 28" id="KW-0732">Signal</keyword>
<dbReference type="SUPFAM" id="SSF56436">
    <property type="entry name" value="C-type lectin-like"/>
    <property type="match status" value="1"/>
</dbReference>
<feature type="chain" id="PRO_5034006393" description="CD44 antigen" evidence="28">
    <location>
        <begin position="21"/>
        <end position="648"/>
    </location>
</feature>
<evidence type="ECO:0000256" key="14">
    <source>
        <dbReference type="ARBA" id="ARBA00023157"/>
    </source>
</evidence>
<dbReference type="GO" id="GO:0048731">
    <property type="term" value="P:system development"/>
    <property type="evidence" value="ECO:0007669"/>
    <property type="project" value="UniProtKB-ARBA"/>
</dbReference>
<dbReference type="InterPro" id="IPR000538">
    <property type="entry name" value="Link_dom"/>
</dbReference>
<evidence type="ECO:0000256" key="25">
    <source>
        <dbReference type="PROSITE-ProRule" id="PRU00323"/>
    </source>
</evidence>
<dbReference type="Proteomes" id="UP000694407">
    <property type="component" value="Unplaced"/>
</dbReference>
<evidence type="ECO:0000313" key="30">
    <source>
        <dbReference type="Ensembl" id="ENSMMMP00000012238.1"/>
    </source>
</evidence>
<dbReference type="PRINTS" id="PR01265">
    <property type="entry name" value="LINKMODULE"/>
</dbReference>
<dbReference type="PROSITE" id="PS50963">
    <property type="entry name" value="LINK_2"/>
    <property type="match status" value="1"/>
</dbReference>
<feature type="compositionally biased region" description="Low complexity" evidence="26">
    <location>
        <begin position="293"/>
        <end position="306"/>
    </location>
</feature>
<name>A0A8C5ZFR1_MARMA</name>
<dbReference type="GO" id="GO:2000106">
    <property type="term" value="P:regulation of leukocyte apoptotic process"/>
    <property type="evidence" value="ECO:0007669"/>
    <property type="project" value="UniProtKB-ARBA"/>
</dbReference>
<evidence type="ECO:0000256" key="28">
    <source>
        <dbReference type="SAM" id="SignalP"/>
    </source>
</evidence>
<dbReference type="PANTHER" id="PTHR10225">
    <property type="entry name" value="HYALURONAN RECEPTOR"/>
    <property type="match status" value="1"/>
</dbReference>
<evidence type="ECO:0000256" key="5">
    <source>
        <dbReference type="ARBA" id="ARBA00022475"/>
    </source>
</evidence>
<evidence type="ECO:0000256" key="3">
    <source>
        <dbReference type="ARBA" id="ARBA00004613"/>
    </source>
</evidence>
<evidence type="ECO:0000313" key="31">
    <source>
        <dbReference type="Proteomes" id="UP000694407"/>
    </source>
</evidence>
<accession>A0A8C5ZFR1</accession>
<comment type="caution">
    <text evidence="25">Lacks conserved residue(s) required for the propagation of feature annotation.</text>
</comment>
<evidence type="ECO:0000256" key="6">
    <source>
        <dbReference type="ARBA" id="ARBA00022525"/>
    </source>
</evidence>
<evidence type="ECO:0000256" key="8">
    <source>
        <dbReference type="ARBA" id="ARBA00022692"/>
    </source>
</evidence>
<keyword evidence="15" id="KW-0675">Receptor</keyword>
<dbReference type="GO" id="GO:0005576">
    <property type="term" value="C:extracellular region"/>
    <property type="evidence" value="ECO:0007669"/>
    <property type="project" value="UniProtKB-SubCell"/>
</dbReference>
<keyword evidence="11" id="KW-0654">Proteoglycan</keyword>
<dbReference type="Gene3D" id="3.10.100.10">
    <property type="entry name" value="Mannose-Binding Protein A, subunit A"/>
    <property type="match status" value="1"/>
</dbReference>
<keyword evidence="31" id="KW-1185">Reference proteome</keyword>
<dbReference type="PROSITE" id="PS01241">
    <property type="entry name" value="LINK_1"/>
    <property type="match status" value="1"/>
</dbReference>
<evidence type="ECO:0000256" key="11">
    <source>
        <dbReference type="ARBA" id="ARBA00022974"/>
    </source>
</evidence>
<dbReference type="GO" id="GO:0007155">
    <property type="term" value="P:cell adhesion"/>
    <property type="evidence" value="ECO:0007669"/>
    <property type="project" value="UniProtKB-KW"/>
</dbReference>
<evidence type="ECO:0000256" key="26">
    <source>
        <dbReference type="SAM" id="MobiDB-lite"/>
    </source>
</evidence>
<dbReference type="InterPro" id="IPR001231">
    <property type="entry name" value="CD44_antigen"/>
</dbReference>
<dbReference type="GO" id="GO:0005902">
    <property type="term" value="C:microvillus"/>
    <property type="evidence" value="ECO:0007669"/>
    <property type="project" value="UniProtKB-SubCell"/>
</dbReference>